<reference evidence="2 3" key="1">
    <citation type="journal article" date="2011" name="J. Bacteriol.">
        <title>Genome sequence of Haloplasma contractile, an unusual contractile bacterium from a deep-sea anoxic brine lake.</title>
        <authorList>
            <person name="Antunes A."/>
            <person name="Alam I."/>
            <person name="El Dorry H."/>
            <person name="Siam R."/>
            <person name="Robertson A."/>
            <person name="Bajic V.B."/>
            <person name="Stingl U."/>
        </authorList>
    </citation>
    <scope>NUCLEOTIDE SEQUENCE [LARGE SCALE GENOMIC DNA]</scope>
    <source>
        <strain evidence="2 3">SSD-17B</strain>
    </source>
</reference>
<reference evidence="2 3" key="2">
    <citation type="journal article" date="2013" name="PLoS ONE">
        <title>INDIGO - INtegrated Data Warehouse of MIcrobial GenOmes with Examples from the Red Sea Extremophiles.</title>
        <authorList>
            <person name="Alam I."/>
            <person name="Antunes A."/>
            <person name="Kamau A.A."/>
            <person name="Ba Alawi W."/>
            <person name="Kalkatawi M."/>
            <person name="Stingl U."/>
            <person name="Bajic V.B."/>
        </authorList>
    </citation>
    <scope>NUCLEOTIDE SEQUENCE [LARGE SCALE GENOMIC DNA]</scope>
    <source>
        <strain evidence="2 3">SSD-17B</strain>
    </source>
</reference>
<proteinExistence type="predicted"/>
<dbReference type="InParanoid" id="F7PW32"/>
<sequence>MKKRVAIITILISFFIGVFYLNGINVRAAFDDVTYEEVDID</sequence>
<gene>
    <name evidence="2" type="ORF">HLPCO_000982</name>
</gene>
<protein>
    <submittedName>
        <fullName evidence="2">Uncharacterized protein</fullName>
    </submittedName>
</protein>
<accession>F7PW32</accession>
<evidence type="ECO:0000313" key="2">
    <source>
        <dbReference type="EMBL" id="ERJ12642.1"/>
    </source>
</evidence>
<keyword evidence="1" id="KW-0472">Membrane</keyword>
<organism evidence="2 3">
    <name type="scientific">Haloplasma contractile SSD-17B</name>
    <dbReference type="NCBI Taxonomy" id="1033810"/>
    <lineage>
        <taxon>Bacteria</taxon>
        <taxon>Bacillati</taxon>
        <taxon>Mycoplasmatota</taxon>
        <taxon>Mollicutes</taxon>
        <taxon>Haloplasmatales</taxon>
        <taxon>Haloplasmataceae</taxon>
        <taxon>Haloplasma</taxon>
    </lineage>
</organism>
<feature type="transmembrane region" description="Helical" evidence="1">
    <location>
        <begin position="5"/>
        <end position="24"/>
    </location>
</feature>
<name>F7PW32_9MOLU</name>
<comment type="caution">
    <text evidence="2">The sequence shown here is derived from an EMBL/GenBank/DDBJ whole genome shotgun (WGS) entry which is preliminary data.</text>
</comment>
<evidence type="ECO:0000313" key="3">
    <source>
        <dbReference type="Proteomes" id="UP000005707"/>
    </source>
</evidence>
<dbReference type="EMBL" id="AFNU02000003">
    <property type="protein sequence ID" value="ERJ12642.1"/>
    <property type="molecule type" value="Genomic_DNA"/>
</dbReference>
<keyword evidence="3" id="KW-1185">Reference proteome</keyword>
<keyword evidence="1" id="KW-0812">Transmembrane</keyword>
<dbReference type="STRING" id="1033810.HLPCO_000982"/>
<keyword evidence="1" id="KW-1133">Transmembrane helix</keyword>
<dbReference type="AlphaFoldDB" id="F7PW32"/>
<evidence type="ECO:0000256" key="1">
    <source>
        <dbReference type="SAM" id="Phobius"/>
    </source>
</evidence>
<dbReference type="Proteomes" id="UP000005707">
    <property type="component" value="Unassembled WGS sequence"/>
</dbReference>
<dbReference type="RefSeq" id="WP_008825949.1">
    <property type="nucleotide sequence ID" value="NZ_AFNU02000003.1"/>
</dbReference>